<evidence type="ECO:0000313" key="8">
    <source>
        <dbReference type="EMBL" id="RDY21377.1"/>
    </source>
</evidence>
<dbReference type="InterPro" id="IPR050680">
    <property type="entry name" value="YpeA/RimI_acetyltransf"/>
</dbReference>
<evidence type="ECO:0000256" key="2">
    <source>
        <dbReference type="ARBA" id="ARBA00022490"/>
    </source>
</evidence>
<dbReference type="GO" id="GO:0008999">
    <property type="term" value="F:protein-N-terminal-alanine acetyltransferase activity"/>
    <property type="evidence" value="ECO:0007669"/>
    <property type="project" value="UniProtKB-EC"/>
</dbReference>
<organism evidence="8 9">
    <name type="scientific">Criibacterium bergeronii</name>
    <dbReference type="NCBI Taxonomy" id="1871336"/>
    <lineage>
        <taxon>Bacteria</taxon>
        <taxon>Bacillati</taxon>
        <taxon>Bacillota</taxon>
        <taxon>Clostridia</taxon>
        <taxon>Peptostreptococcales</taxon>
        <taxon>Filifactoraceae</taxon>
        <taxon>Criibacterium</taxon>
    </lineage>
</organism>
<comment type="function">
    <text evidence="5">Acetylates the N-terminal alanine of ribosomal protein bS18.</text>
</comment>
<evidence type="ECO:0000256" key="4">
    <source>
        <dbReference type="ARBA" id="ARBA00023315"/>
    </source>
</evidence>
<dbReference type="SUPFAM" id="SSF55729">
    <property type="entry name" value="Acyl-CoA N-acyltransferases (Nat)"/>
    <property type="match status" value="1"/>
</dbReference>
<keyword evidence="2 5" id="KW-0963">Cytoplasm</keyword>
<evidence type="ECO:0000256" key="6">
    <source>
        <dbReference type="SAM" id="Phobius"/>
    </source>
</evidence>
<dbReference type="PANTHER" id="PTHR43420">
    <property type="entry name" value="ACETYLTRANSFERASE"/>
    <property type="match status" value="1"/>
</dbReference>
<dbReference type="Proteomes" id="UP000093352">
    <property type="component" value="Unassembled WGS sequence"/>
</dbReference>
<proteinExistence type="inferred from homology"/>
<dbReference type="AlphaFoldDB" id="A0A371ILL8"/>
<keyword evidence="6" id="KW-0472">Membrane</keyword>
<comment type="similarity">
    <text evidence="1 5">Belongs to the acetyltransferase family. RimI subfamily.</text>
</comment>
<dbReference type="InterPro" id="IPR016181">
    <property type="entry name" value="Acyl_CoA_acyltransferase"/>
</dbReference>
<dbReference type="EC" id="2.3.1.266" evidence="5"/>
<name>A0A371ILL8_9FIRM</name>
<dbReference type="PROSITE" id="PS51186">
    <property type="entry name" value="GNAT"/>
    <property type="match status" value="1"/>
</dbReference>
<sequence>MESEDVPQAHEIEKKCFTDAWSPNLLYKELENGLAYYVVVMDGETMAGYLGVWFIMDDTQIMSIAVEPSYQGQGIGNLMMEHLHEVSEQKDIFTMSLEVRVSNYKAINLYEKFGFEIITTRKQYYQDNKEDAYIMYKYLR</sequence>
<comment type="caution">
    <text evidence="8">The sequence shown here is derived from an EMBL/GenBank/DDBJ whole genome shotgun (WGS) entry which is preliminary data.</text>
</comment>
<evidence type="ECO:0000313" key="9">
    <source>
        <dbReference type="Proteomes" id="UP000093352"/>
    </source>
</evidence>
<evidence type="ECO:0000256" key="5">
    <source>
        <dbReference type="RuleBase" id="RU363094"/>
    </source>
</evidence>
<protein>
    <recommendedName>
        <fullName evidence="5">[Ribosomal protein bS18]-alanine N-acetyltransferase</fullName>
        <ecNumber evidence="5">2.3.1.266</ecNumber>
    </recommendedName>
</protein>
<evidence type="ECO:0000256" key="1">
    <source>
        <dbReference type="ARBA" id="ARBA00005395"/>
    </source>
</evidence>
<comment type="subcellular location">
    <subcellularLocation>
        <location evidence="5">Cytoplasm</location>
    </subcellularLocation>
</comment>
<reference evidence="8 9" key="1">
    <citation type="journal article" date="2016" name="Genome Announc.">
        <title>Draft Genome Sequence of Criibacterium bergeronii gen. nov., sp. nov., Strain CCRI-22567T, Isolated from a Vaginal Sample from a Woman with Bacterial Vaginosis.</title>
        <authorList>
            <person name="Maheux A.F."/>
            <person name="Berube E."/>
            <person name="Boudreau D.K."/>
            <person name="Raymond F."/>
            <person name="Corbeil J."/>
            <person name="Roy P.H."/>
            <person name="Boissinot M."/>
            <person name="Omar R.F."/>
        </authorList>
    </citation>
    <scope>NUCLEOTIDE SEQUENCE [LARGE SCALE GENOMIC DNA]</scope>
    <source>
        <strain evidence="8 9">CCRI-22567</strain>
    </source>
</reference>
<evidence type="ECO:0000256" key="3">
    <source>
        <dbReference type="ARBA" id="ARBA00022679"/>
    </source>
</evidence>
<keyword evidence="6" id="KW-0812">Transmembrane</keyword>
<dbReference type="PANTHER" id="PTHR43420:SF44">
    <property type="entry name" value="ACETYLTRANSFERASE YPEA"/>
    <property type="match status" value="1"/>
</dbReference>
<keyword evidence="4" id="KW-0012">Acyltransferase</keyword>
<keyword evidence="3" id="KW-0808">Transferase</keyword>
<feature type="domain" description="N-acetyltransferase" evidence="7">
    <location>
        <begin position="1"/>
        <end position="140"/>
    </location>
</feature>
<gene>
    <name evidence="8" type="primary">rimI</name>
    <name evidence="8" type="ORF">BBG48_005280</name>
</gene>
<dbReference type="STRING" id="1871336.BBG48_10500"/>
<keyword evidence="9" id="KW-1185">Reference proteome</keyword>
<dbReference type="InterPro" id="IPR000182">
    <property type="entry name" value="GNAT_dom"/>
</dbReference>
<dbReference type="CDD" id="cd04301">
    <property type="entry name" value="NAT_SF"/>
    <property type="match status" value="1"/>
</dbReference>
<dbReference type="Pfam" id="PF00583">
    <property type="entry name" value="Acetyltransf_1"/>
    <property type="match status" value="1"/>
</dbReference>
<dbReference type="InterPro" id="IPR006464">
    <property type="entry name" value="AcTrfase_RimI/Ard1"/>
</dbReference>
<evidence type="ECO:0000259" key="7">
    <source>
        <dbReference type="PROSITE" id="PS51186"/>
    </source>
</evidence>
<comment type="catalytic activity">
    <reaction evidence="5">
        <text>N-terminal L-alanyl-[ribosomal protein bS18] + acetyl-CoA = N-terminal N(alpha)-acetyl-L-alanyl-[ribosomal protein bS18] + CoA + H(+)</text>
        <dbReference type="Rhea" id="RHEA:43756"/>
        <dbReference type="Rhea" id="RHEA-COMP:10676"/>
        <dbReference type="Rhea" id="RHEA-COMP:10677"/>
        <dbReference type="ChEBI" id="CHEBI:15378"/>
        <dbReference type="ChEBI" id="CHEBI:57287"/>
        <dbReference type="ChEBI" id="CHEBI:57288"/>
        <dbReference type="ChEBI" id="CHEBI:64718"/>
        <dbReference type="ChEBI" id="CHEBI:83683"/>
        <dbReference type="EC" id="2.3.1.266"/>
    </reaction>
</comment>
<dbReference type="EMBL" id="MBEW02000008">
    <property type="protein sequence ID" value="RDY21377.1"/>
    <property type="molecule type" value="Genomic_DNA"/>
</dbReference>
<keyword evidence="6" id="KW-1133">Transmembrane helix</keyword>
<dbReference type="Gene3D" id="3.40.630.30">
    <property type="match status" value="1"/>
</dbReference>
<dbReference type="NCBIfam" id="TIGR01575">
    <property type="entry name" value="rimI"/>
    <property type="match status" value="1"/>
</dbReference>
<feature type="transmembrane region" description="Helical" evidence="6">
    <location>
        <begin position="34"/>
        <end position="55"/>
    </location>
</feature>
<accession>A0A371ILL8</accession>
<dbReference type="GO" id="GO:0005737">
    <property type="term" value="C:cytoplasm"/>
    <property type="evidence" value="ECO:0007669"/>
    <property type="project" value="UniProtKB-SubCell"/>
</dbReference>